<gene>
    <name evidence="1" type="ORF">H5410_030134</name>
</gene>
<dbReference type="InterPro" id="IPR013083">
    <property type="entry name" value="Znf_RING/FYVE/PHD"/>
</dbReference>
<sequence>IKSLQILNSDQIKVDPTLLNFDVTSIIENKNIYESRDNGIELQQILFYSTQFHSGKNLESSSNHGVWKKPLEIEYYGTNCNHRYCEECIQNYIGKKINKDIHEMVSMKFPASDCNGILDIDSIMPVDFLMQVRDDIQLMEVLASPIVIDYHFMDCIGTLVVDLREYPIRACPECWRLFCVNCKCLHLGMTCENYQFSRQLNLFY</sequence>
<proteinExistence type="predicted"/>
<dbReference type="InterPro" id="IPR031127">
    <property type="entry name" value="E3_UB_ligase_RBR"/>
</dbReference>
<dbReference type="Gene3D" id="3.30.40.10">
    <property type="entry name" value="Zinc/RING finger domain, C3HC4 (zinc finger)"/>
    <property type="match status" value="1"/>
</dbReference>
<accession>A0A9J5YHR3</accession>
<dbReference type="OrthoDB" id="1668875at2759"/>
<dbReference type="GO" id="GO:0004842">
    <property type="term" value="F:ubiquitin-protein transferase activity"/>
    <property type="evidence" value="ECO:0007669"/>
    <property type="project" value="InterPro"/>
</dbReference>
<name>A0A9J5YHR3_SOLCO</name>
<protein>
    <submittedName>
        <fullName evidence="1">Uncharacterized protein</fullName>
    </submittedName>
</protein>
<dbReference type="Proteomes" id="UP000824120">
    <property type="component" value="Chromosome 6"/>
</dbReference>
<evidence type="ECO:0000313" key="2">
    <source>
        <dbReference type="Proteomes" id="UP000824120"/>
    </source>
</evidence>
<feature type="non-terminal residue" evidence="1">
    <location>
        <position position="1"/>
    </location>
</feature>
<dbReference type="SUPFAM" id="SSF57850">
    <property type="entry name" value="RING/U-box"/>
    <property type="match status" value="1"/>
</dbReference>
<keyword evidence="2" id="KW-1185">Reference proteome</keyword>
<dbReference type="PANTHER" id="PTHR11685">
    <property type="entry name" value="RBR FAMILY RING FINGER AND IBR DOMAIN-CONTAINING"/>
    <property type="match status" value="1"/>
</dbReference>
<reference evidence="1 2" key="1">
    <citation type="submission" date="2020-09" db="EMBL/GenBank/DDBJ databases">
        <title>De no assembly of potato wild relative species, Solanum commersonii.</title>
        <authorList>
            <person name="Cho K."/>
        </authorList>
    </citation>
    <scope>NUCLEOTIDE SEQUENCE [LARGE SCALE GENOMIC DNA]</scope>
    <source>
        <strain evidence="1">LZ3.2</strain>
        <tissue evidence="1">Leaf</tissue>
    </source>
</reference>
<dbReference type="AlphaFoldDB" id="A0A9J5YHR3"/>
<comment type="caution">
    <text evidence="1">The sequence shown here is derived from an EMBL/GenBank/DDBJ whole genome shotgun (WGS) entry which is preliminary data.</text>
</comment>
<organism evidence="1 2">
    <name type="scientific">Solanum commersonii</name>
    <name type="common">Commerson's wild potato</name>
    <name type="synonym">Commerson's nightshade</name>
    <dbReference type="NCBI Taxonomy" id="4109"/>
    <lineage>
        <taxon>Eukaryota</taxon>
        <taxon>Viridiplantae</taxon>
        <taxon>Streptophyta</taxon>
        <taxon>Embryophyta</taxon>
        <taxon>Tracheophyta</taxon>
        <taxon>Spermatophyta</taxon>
        <taxon>Magnoliopsida</taxon>
        <taxon>eudicotyledons</taxon>
        <taxon>Gunneridae</taxon>
        <taxon>Pentapetalae</taxon>
        <taxon>asterids</taxon>
        <taxon>lamiids</taxon>
        <taxon>Solanales</taxon>
        <taxon>Solanaceae</taxon>
        <taxon>Solanoideae</taxon>
        <taxon>Solaneae</taxon>
        <taxon>Solanum</taxon>
    </lineage>
</organism>
<dbReference type="GO" id="GO:0016567">
    <property type="term" value="P:protein ubiquitination"/>
    <property type="evidence" value="ECO:0007669"/>
    <property type="project" value="InterPro"/>
</dbReference>
<evidence type="ECO:0000313" key="1">
    <source>
        <dbReference type="EMBL" id="KAG5598764.1"/>
    </source>
</evidence>
<dbReference type="EMBL" id="JACXVP010000006">
    <property type="protein sequence ID" value="KAG5598764.1"/>
    <property type="molecule type" value="Genomic_DNA"/>
</dbReference>